<dbReference type="EMBL" id="GBRH01196040">
    <property type="protein sequence ID" value="JAE01856.1"/>
    <property type="molecule type" value="Transcribed_RNA"/>
</dbReference>
<reference evidence="1" key="2">
    <citation type="journal article" date="2015" name="Data Brief">
        <title>Shoot transcriptome of the giant reed, Arundo donax.</title>
        <authorList>
            <person name="Barrero R.A."/>
            <person name="Guerrero F.D."/>
            <person name="Moolhuijzen P."/>
            <person name="Goolsby J.A."/>
            <person name="Tidwell J."/>
            <person name="Bellgard S.E."/>
            <person name="Bellgard M.I."/>
        </authorList>
    </citation>
    <scope>NUCLEOTIDE SEQUENCE</scope>
    <source>
        <tissue evidence="1">Shoot tissue taken approximately 20 cm above the soil surface</tissue>
    </source>
</reference>
<evidence type="ECO:0000313" key="1">
    <source>
        <dbReference type="EMBL" id="JAE01856.1"/>
    </source>
</evidence>
<protein>
    <submittedName>
        <fullName evidence="1">Uncharacterized protein</fullName>
    </submittedName>
</protein>
<proteinExistence type="predicted"/>
<sequence>MKVTRTRATDFVSSAPGNVILDARHQVDAHPVTSD</sequence>
<accession>A0A0A9EVE4</accession>
<reference evidence="1" key="1">
    <citation type="submission" date="2014-09" db="EMBL/GenBank/DDBJ databases">
        <authorList>
            <person name="Magalhaes I.L.F."/>
            <person name="Oliveira U."/>
            <person name="Santos F.R."/>
            <person name="Vidigal T.H.D.A."/>
            <person name="Brescovit A.D."/>
            <person name="Santos A.J."/>
        </authorList>
    </citation>
    <scope>NUCLEOTIDE SEQUENCE</scope>
    <source>
        <tissue evidence="1">Shoot tissue taken approximately 20 cm above the soil surface</tissue>
    </source>
</reference>
<organism evidence="1">
    <name type="scientific">Arundo donax</name>
    <name type="common">Giant reed</name>
    <name type="synonym">Donax arundinaceus</name>
    <dbReference type="NCBI Taxonomy" id="35708"/>
    <lineage>
        <taxon>Eukaryota</taxon>
        <taxon>Viridiplantae</taxon>
        <taxon>Streptophyta</taxon>
        <taxon>Embryophyta</taxon>
        <taxon>Tracheophyta</taxon>
        <taxon>Spermatophyta</taxon>
        <taxon>Magnoliopsida</taxon>
        <taxon>Liliopsida</taxon>
        <taxon>Poales</taxon>
        <taxon>Poaceae</taxon>
        <taxon>PACMAD clade</taxon>
        <taxon>Arundinoideae</taxon>
        <taxon>Arundineae</taxon>
        <taxon>Arundo</taxon>
    </lineage>
</organism>
<dbReference type="AlphaFoldDB" id="A0A0A9EVE4"/>
<name>A0A0A9EVE4_ARUDO</name>